<keyword evidence="2" id="KW-0645">Protease</keyword>
<sequence length="409" mass="42809">LAISSRQGQLIGRFLSRNATTARHLASVPSASFNGTNGSSQSRGPQWASKVALVSGGFLAGCCLTVWQLRRQRSFSEAAGSGVALAASANRPTPPTSVNHIADLVELVSPTAVNIRVEGSTALHSMLGMPSSQGSGFIIREDGLILTNAHVAGRFKGSLVVTLTDGRELPAELIAIDAESDMALVKVSARDLPVLPLGQSKRCRAGEWVIAIGSPLTLSNTVTVGILSNTARNLGTGSNIEYLQTDAAITFGNSGGPLVDMHGQAIGINTLKADAGISFAIPIDEAKNFVDQALSTSRQVISRPKAYLGLTLLSLNPTIARRVFGRDGIDKGVLVHSVHPDSPAQRAGLASYDVILTADGEPVRRVSDLHRAVAKATQRGGGKSVTVRLLVLRSGRELQLDVQPELQGG</sequence>
<evidence type="ECO:0000313" key="6">
    <source>
        <dbReference type="Proteomes" id="UP000215902"/>
    </source>
</evidence>
<dbReference type="EMBL" id="NIVC01002013">
    <property type="protein sequence ID" value="PAA61622.1"/>
    <property type="molecule type" value="Genomic_DNA"/>
</dbReference>
<dbReference type="Pfam" id="PF13365">
    <property type="entry name" value="Trypsin_2"/>
    <property type="match status" value="1"/>
</dbReference>
<dbReference type="Pfam" id="PF13180">
    <property type="entry name" value="PDZ_2"/>
    <property type="match status" value="1"/>
</dbReference>
<dbReference type="SUPFAM" id="SSF50494">
    <property type="entry name" value="Trypsin-like serine proteases"/>
    <property type="match status" value="1"/>
</dbReference>
<dbReference type="InterPro" id="IPR036034">
    <property type="entry name" value="PDZ_sf"/>
</dbReference>
<evidence type="ECO:0000259" key="4">
    <source>
        <dbReference type="PROSITE" id="PS50106"/>
    </source>
</evidence>
<dbReference type="PANTHER" id="PTHR22939:SF129">
    <property type="entry name" value="SERINE PROTEASE HTRA2, MITOCHONDRIAL"/>
    <property type="match status" value="1"/>
</dbReference>
<evidence type="ECO:0000256" key="1">
    <source>
        <dbReference type="ARBA" id="ARBA00010541"/>
    </source>
</evidence>
<comment type="similarity">
    <text evidence="1">Belongs to the peptidase S1C family.</text>
</comment>
<dbReference type="PANTHER" id="PTHR22939">
    <property type="entry name" value="SERINE PROTEASE FAMILY S1C HTRA-RELATED"/>
    <property type="match status" value="1"/>
</dbReference>
<dbReference type="GO" id="GO:0004252">
    <property type="term" value="F:serine-type endopeptidase activity"/>
    <property type="evidence" value="ECO:0007669"/>
    <property type="project" value="InterPro"/>
</dbReference>
<dbReference type="STRING" id="282301.A0A267ELH6"/>
<keyword evidence="6" id="KW-1185">Reference proteome</keyword>
<proteinExistence type="inferred from homology"/>
<name>A0A267ELH6_9PLAT</name>
<dbReference type="InterPro" id="IPR001478">
    <property type="entry name" value="PDZ"/>
</dbReference>
<evidence type="ECO:0000313" key="5">
    <source>
        <dbReference type="EMBL" id="PAA61622.1"/>
    </source>
</evidence>
<keyword evidence="3" id="KW-0378">Hydrolase</keyword>
<dbReference type="InterPro" id="IPR009003">
    <property type="entry name" value="Peptidase_S1_PA"/>
</dbReference>
<organism evidence="5 6">
    <name type="scientific">Macrostomum lignano</name>
    <dbReference type="NCBI Taxonomy" id="282301"/>
    <lineage>
        <taxon>Eukaryota</taxon>
        <taxon>Metazoa</taxon>
        <taxon>Spiralia</taxon>
        <taxon>Lophotrochozoa</taxon>
        <taxon>Platyhelminthes</taxon>
        <taxon>Rhabditophora</taxon>
        <taxon>Macrostomorpha</taxon>
        <taxon>Macrostomida</taxon>
        <taxon>Macrostomidae</taxon>
        <taxon>Macrostomum</taxon>
    </lineage>
</organism>
<evidence type="ECO:0000256" key="2">
    <source>
        <dbReference type="ARBA" id="ARBA00022670"/>
    </source>
</evidence>
<accession>A0A267ELH6</accession>
<feature type="domain" description="PDZ" evidence="4">
    <location>
        <begin position="297"/>
        <end position="393"/>
    </location>
</feature>
<dbReference type="Gene3D" id="2.40.10.120">
    <property type="match status" value="1"/>
</dbReference>
<dbReference type="SUPFAM" id="SSF50156">
    <property type="entry name" value="PDZ domain-like"/>
    <property type="match status" value="1"/>
</dbReference>
<dbReference type="Gene3D" id="2.30.42.10">
    <property type="match status" value="1"/>
</dbReference>
<reference evidence="5 6" key="1">
    <citation type="submission" date="2017-06" db="EMBL/GenBank/DDBJ databases">
        <title>A platform for efficient transgenesis in Macrostomum lignano, a flatworm model organism for stem cell research.</title>
        <authorList>
            <person name="Berezikov E."/>
        </authorList>
    </citation>
    <scope>NUCLEOTIDE SEQUENCE [LARGE SCALE GENOMIC DNA]</scope>
    <source>
        <strain evidence="5">DV1</strain>
        <tissue evidence="5">Whole organism</tissue>
    </source>
</reference>
<feature type="non-terminal residue" evidence="5">
    <location>
        <position position="1"/>
    </location>
</feature>
<dbReference type="PRINTS" id="PR00834">
    <property type="entry name" value="PROTEASES2C"/>
</dbReference>
<dbReference type="GO" id="GO:0006508">
    <property type="term" value="P:proteolysis"/>
    <property type="evidence" value="ECO:0007669"/>
    <property type="project" value="UniProtKB-KW"/>
</dbReference>
<protein>
    <recommendedName>
        <fullName evidence="4">PDZ domain-containing protein</fullName>
    </recommendedName>
</protein>
<dbReference type="Proteomes" id="UP000215902">
    <property type="component" value="Unassembled WGS sequence"/>
</dbReference>
<dbReference type="SMART" id="SM00228">
    <property type="entry name" value="PDZ"/>
    <property type="match status" value="1"/>
</dbReference>
<gene>
    <name evidence="5" type="ORF">BOX15_Mlig008974g1</name>
</gene>
<evidence type="ECO:0000256" key="3">
    <source>
        <dbReference type="ARBA" id="ARBA00022801"/>
    </source>
</evidence>
<dbReference type="InterPro" id="IPR001940">
    <property type="entry name" value="Peptidase_S1C"/>
</dbReference>
<dbReference type="AlphaFoldDB" id="A0A267ELH6"/>
<dbReference type="PROSITE" id="PS50106">
    <property type="entry name" value="PDZ"/>
    <property type="match status" value="1"/>
</dbReference>
<comment type="caution">
    <text evidence="5">The sequence shown here is derived from an EMBL/GenBank/DDBJ whole genome shotgun (WGS) entry which is preliminary data.</text>
</comment>
<dbReference type="OrthoDB" id="4217619at2759"/>